<dbReference type="PANTHER" id="PTHR24166:SF48">
    <property type="entry name" value="PROTEIN VAPYRIN"/>
    <property type="match status" value="1"/>
</dbReference>
<comment type="caution">
    <text evidence="5">The sequence shown here is derived from an EMBL/GenBank/DDBJ whole genome shotgun (WGS) entry which is preliminary data.</text>
</comment>
<name>A0AA35TAQ3_GEOBA</name>
<evidence type="ECO:0000256" key="2">
    <source>
        <dbReference type="ARBA" id="ARBA00023043"/>
    </source>
</evidence>
<dbReference type="PROSITE" id="PS50297">
    <property type="entry name" value="ANK_REP_REGION"/>
    <property type="match status" value="2"/>
</dbReference>
<dbReference type="SUPFAM" id="SSF48403">
    <property type="entry name" value="Ankyrin repeat"/>
    <property type="match status" value="1"/>
</dbReference>
<protein>
    <submittedName>
        <fullName evidence="5">Ankyrin repeat domain-containing protein 29</fullName>
    </submittedName>
</protein>
<dbReference type="InterPro" id="IPR050889">
    <property type="entry name" value="Dendritic_Spine_Reg/Scaffold"/>
</dbReference>
<feature type="region of interest" description="Disordered" evidence="4">
    <location>
        <begin position="78"/>
        <end position="101"/>
    </location>
</feature>
<dbReference type="Pfam" id="PF12796">
    <property type="entry name" value="Ank_2"/>
    <property type="match status" value="1"/>
</dbReference>
<proteinExistence type="predicted"/>
<dbReference type="PROSITE" id="PS50088">
    <property type="entry name" value="ANK_REPEAT"/>
    <property type="match status" value="2"/>
</dbReference>
<dbReference type="PANTHER" id="PTHR24166">
    <property type="entry name" value="ROLLING PEBBLES, ISOFORM B"/>
    <property type="match status" value="1"/>
</dbReference>
<evidence type="ECO:0000256" key="1">
    <source>
        <dbReference type="ARBA" id="ARBA00022737"/>
    </source>
</evidence>
<evidence type="ECO:0000313" key="5">
    <source>
        <dbReference type="EMBL" id="CAI8043476.1"/>
    </source>
</evidence>
<dbReference type="EMBL" id="CASHTH010003328">
    <property type="protein sequence ID" value="CAI8043476.1"/>
    <property type="molecule type" value="Genomic_DNA"/>
</dbReference>
<sequence>MFQTGSKPHFILSHCTGWCQSTLCASQDGHSDVVDILLEAGADVHQATTENGDVPLGIAAQNGHTETVQRLLEAGANVNHQNKDGASPLYVASQEGHTEVV</sequence>
<dbReference type="Proteomes" id="UP001174909">
    <property type="component" value="Unassembled WGS sequence"/>
</dbReference>
<keyword evidence="2 3" id="KW-0040">ANK repeat</keyword>
<evidence type="ECO:0000313" key="6">
    <source>
        <dbReference type="Proteomes" id="UP001174909"/>
    </source>
</evidence>
<reference evidence="5" key="1">
    <citation type="submission" date="2023-03" db="EMBL/GenBank/DDBJ databases">
        <authorList>
            <person name="Steffen K."/>
            <person name="Cardenas P."/>
        </authorList>
    </citation>
    <scope>NUCLEOTIDE SEQUENCE</scope>
</reference>
<accession>A0AA35TAQ3</accession>
<organism evidence="5 6">
    <name type="scientific">Geodia barretti</name>
    <name type="common">Barrett's horny sponge</name>
    <dbReference type="NCBI Taxonomy" id="519541"/>
    <lineage>
        <taxon>Eukaryota</taxon>
        <taxon>Metazoa</taxon>
        <taxon>Porifera</taxon>
        <taxon>Demospongiae</taxon>
        <taxon>Heteroscleromorpha</taxon>
        <taxon>Tetractinellida</taxon>
        <taxon>Astrophorina</taxon>
        <taxon>Geodiidae</taxon>
        <taxon>Geodia</taxon>
    </lineage>
</organism>
<gene>
    <name evidence="5" type="ORF">GBAR_LOCUS24099</name>
</gene>
<dbReference type="SMART" id="SM00248">
    <property type="entry name" value="ANK"/>
    <property type="match status" value="2"/>
</dbReference>
<dbReference type="InterPro" id="IPR036770">
    <property type="entry name" value="Ankyrin_rpt-contain_sf"/>
</dbReference>
<dbReference type="AlphaFoldDB" id="A0AA35TAQ3"/>
<dbReference type="Gene3D" id="1.25.40.20">
    <property type="entry name" value="Ankyrin repeat-containing domain"/>
    <property type="match status" value="1"/>
</dbReference>
<evidence type="ECO:0000256" key="3">
    <source>
        <dbReference type="PROSITE-ProRule" id="PRU00023"/>
    </source>
</evidence>
<feature type="non-terminal residue" evidence="5">
    <location>
        <position position="1"/>
    </location>
</feature>
<keyword evidence="1" id="KW-0677">Repeat</keyword>
<evidence type="ECO:0000256" key="4">
    <source>
        <dbReference type="SAM" id="MobiDB-lite"/>
    </source>
</evidence>
<keyword evidence="6" id="KW-1185">Reference proteome</keyword>
<feature type="repeat" description="ANK" evidence="3">
    <location>
        <begin position="84"/>
        <end position="101"/>
    </location>
</feature>
<dbReference type="InterPro" id="IPR002110">
    <property type="entry name" value="Ankyrin_rpt"/>
</dbReference>
<feature type="repeat" description="ANK" evidence="3">
    <location>
        <begin position="51"/>
        <end position="83"/>
    </location>
</feature>